<feature type="compositionally biased region" description="Basic and acidic residues" evidence="1">
    <location>
        <begin position="196"/>
        <end position="212"/>
    </location>
</feature>
<dbReference type="Pfam" id="PF03886">
    <property type="entry name" value="ABC_trans_aux"/>
    <property type="match status" value="1"/>
</dbReference>
<dbReference type="EMBL" id="JAAMRF010000004">
    <property type="protein sequence ID" value="MBA1273528.1"/>
    <property type="molecule type" value="Genomic_DNA"/>
</dbReference>
<gene>
    <name evidence="3" type="ORF">G7026_09190</name>
</gene>
<sequence>MMNLVRYPIALLLASVLAGCVSPHSIPLYSLDNGVAELPERADGAAVLLAPVKLADYLQREDILQRRADGSLAPVGADARWVGPLGQGVDQLMLRQLAWRLDTQRLALGDASGFVPDVQVQLAITRLDSGPQQPAVLEAQWKLLDKDGKQQVSRLVRLQEEHEGSTADQVRAQSLLLQRLGEQLATAIEPVAAASAREKPKTAAKSKSDSGRNTEAAAPRIPALETIRTEMEVFRF</sequence>
<dbReference type="RefSeq" id="WP_181070773.1">
    <property type="nucleotide sequence ID" value="NZ_JAAMRF010000004.1"/>
</dbReference>
<evidence type="ECO:0000259" key="2">
    <source>
        <dbReference type="Pfam" id="PF03886"/>
    </source>
</evidence>
<feature type="domain" description="ABC-type transport auxiliary lipoprotein component" evidence="2">
    <location>
        <begin position="29"/>
        <end position="185"/>
    </location>
</feature>
<proteinExistence type="predicted"/>
<comment type="caution">
    <text evidence="3">The sequence shown here is derived from an EMBL/GenBank/DDBJ whole genome shotgun (WGS) entry which is preliminary data.</text>
</comment>
<dbReference type="SUPFAM" id="SSF159594">
    <property type="entry name" value="XCC0632-like"/>
    <property type="match status" value="1"/>
</dbReference>
<organism evidence="3 4">
    <name type="scientific">Stutzerimonas azotifigens</name>
    <dbReference type="NCBI Taxonomy" id="291995"/>
    <lineage>
        <taxon>Bacteria</taxon>
        <taxon>Pseudomonadati</taxon>
        <taxon>Pseudomonadota</taxon>
        <taxon>Gammaproteobacteria</taxon>
        <taxon>Pseudomonadales</taxon>
        <taxon>Pseudomonadaceae</taxon>
        <taxon>Stutzerimonas</taxon>
    </lineage>
</organism>
<reference evidence="3 4" key="1">
    <citation type="submission" date="2020-02" db="EMBL/GenBank/DDBJ databases">
        <title>Synteny-based analysis reveals conserved mechanism for high triclosan tolerance in Pseudomonas, as well as instances of horizontal transfer.</title>
        <authorList>
            <person name="Mcfarland A.G."/>
            <person name="Bertucci H.K."/>
            <person name="Litmann E."/>
            <person name="Shen J."/>
            <person name="Huttenhower C."/>
            <person name="Hartmann E.M."/>
        </authorList>
    </citation>
    <scope>NUCLEOTIDE SEQUENCE [LARGE SCALE GENOMIC DNA]</scope>
    <source>
        <strain evidence="3 4">115A1</strain>
    </source>
</reference>
<evidence type="ECO:0000256" key="1">
    <source>
        <dbReference type="SAM" id="MobiDB-lite"/>
    </source>
</evidence>
<dbReference type="Proteomes" id="UP000786387">
    <property type="component" value="Unassembled WGS sequence"/>
</dbReference>
<dbReference type="PROSITE" id="PS51257">
    <property type="entry name" value="PROKAR_LIPOPROTEIN"/>
    <property type="match status" value="1"/>
</dbReference>
<feature type="region of interest" description="Disordered" evidence="1">
    <location>
        <begin position="192"/>
        <end position="223"/>
    </location>
</feature>
<dbReference type="InterPro" id="IPR005586">
    <property type="entry name" value="ABC_trans_aux"/>
</dbReference>
<protein>
    <recommendedName>
        <fullName evidence="2">ABC-type transport auxiliary lipoprotein component domain-containing protein</fullName>
    </recommendedName>
</protein>
<evidence type="ECO:0000313" key="3">
    <source>
        <dbReference type="EMBL" id="MBA1273528.1"/>
    </source>
</evidence>
<name>A0ABR5Z029_9GAMM</name>
<evidence type="ECO:0000313" key="4">
    <source>
        <dbReference type="Proteomes" id="UP000786387"/>
    </source>
</evidence>
<accession>A0ABR5Z029</accession>
<keyword evidence="4" id="KW-1185">Reference proteome</keyword>
<dbReference type="Gene3D" id="3.40.50.10610">
    <property type="entry name" value="ABC-type transport auxiliary lipoprotein component"/>
    <property type="match status" value="1"/>
</dbReference>